<dbReference type="OrthoDB" id="269638at2759"/>
<gene>
    <name evidence="1" type="ORF">TRSC58_03879</name>
</gene>
<dbReference type="EMBL" id="AUPL01003879">
    <property type="protein sequence ID" value="ESL08418.1"/>
    <property type="molecule type" value="Genomic_DNA"/>
</dbReference>
<sequence length="111" mass="13107">MLRRKGYIGRQLRPSQLARELLPADQTWCATCHLAVLKKNWPDHRALRSHRLASSKMQKMKQLSLDMWARHRAAPLQEESAHEKGIEAEFERFRNDQRKREGIAHASPWQK</sequence>
<name>A0A061IZ30_TRYRA</name>
<reference evidence="1 2" key="1">
    <citation type="submission" date="2013-07" db="EMBL/GenBank/DDBJ databases">
        <authorList>
            <person name="Stoco P.H."/>
            <person name="Wagner G."/>
            <person name="Gerber A."/>
            <person name="Zaha A."/>
            <person name="Thompson C."/>
            <person name="Bartholomeu D.C."/>
            <person name="Luckemeyer D.D."/>
            <person name="Bahia D."/>
            <person name="Loreto E."/>
            <person name="Prestes E.B."/>
            <person name="Lima F.M."/>
            <person name="Rodrigues-Luiz G."/>
            <person name="Vallejo G.A."/>
            <person name="Filho J.F."/>
            <person name="Monteiro K.M."/>
            <person name="Tyler K.M."/>
            <person name="de Almeida L.G."/>
            <person name="Ortiz M.F."/>
            <person name="Siervo M.A."/>
            <person name="de Moraes M.H."/>
            <person name="Cunha O.L."/>
            <person name="Mendonca-Neto R."/>
            <person name="Silva R."/>
            <person name="Teixeira S.M."/>
            <person name="Murta S.M."/>
            <person name="Sincero T.C."/>
            <person name="Mendes T.A."/>
            <person name="Urmenyi T.P."/>
            <person name="Silva V.G."/>
            <person name="da Rocha W.D."/>
            <person name="Andersson B."/>
            <person name="Romanha A.J."/>
            <person name="Steindel M."/>
            <person name="de Vasconcelos A.T."/>
            <person name="Grisard E.C."/>
        </authorList>
    </citation>
    <scope>NUCLEOTIDE SEQUENCE [LARGE SCALE GENOMIC DNA]</scope>
    <source>
        <strain evidence="1 2">SC58</strain>
    </source>
</reference>
<dbReference type="AlphaFoldDB" id="A0A061IZ30"/>
<comment type="caution">
    <text evidence="1">The sequence shown here is derived from an EMBL/GenBank/DDBJ whole genome shotgun (WGS) entry which is preliminary data.</text>
</comment>
<proteinExistence type="predicted"/>
<dbReference type="Proteomes" id="UP000031737">
    <property type="component" value="Unassembled WGS sequence"/>
</dbReference>
<evidence type="ECO:0000313" key="2">
    <source>
        <dbReference type="Proteomes" id="UP000031737"/>
    </source>
</evidence>
<keyword evidence="2" id="KW-1185">Reference proteome</keyword>
<accession>A0A061IZ30</accession>
<protein>
    <submittedName>
        <fullName evidence="1">Uncharacterized protein</fullName>
    </submittedName>
</protein>
<organism evidence="1 2">
    <name type="scientific">Trypanosoma rangeli SC58</name>
    <dbReference type="NCBI Taxonomy" id="429131"/>
    <lineage>
        <taxon>Eukaryota</taxon>
        <taxon>Discoba</taxon>
        <taxon>Euglenozoa</taxon>
        <taxon>Kinetoplastea</taxon>
        <taxon>Metakinetoplastina</taxon>
        <taxon>Trypanosomatida</taxon>
        <taxon>Trypanosomatidae</taxon>
        <taxon>Trypanosoma</taxon>
        <taxon>Herpetosoma</taxon>
    </lineage>
</organism>
<evidence type="ECO:0000313" key="1">
    <source>
        <dbReference type="EMBL" id="ESL08418.1"/>
    </source>
</evidence>
<dbReference type="VEuPathDB" id="TriTrypDB:TRSC58_03879"/>